<dbReference type="STRING" id="909613.UO65_1014"/>
<dbReference type="InterPro" id="IPR012338">
    <property type="entry name" value="Beta-lactam/transpept-like"/>
</dbReference>
<keyword evidence="3" id="KW-0645">Protease</keyword>
<protein>
    <submittedName>
        <fullName evidence="3">D-alanyl-D-alanine carboxypeptidase</fullName>
        <ecNumber evidence="3">3.4.16.4</ecNumber>
    </submittedName>
</protein>
<dbReference type="PATRIC" id="fig|909613.9.peg.1028"/>
<sequence length="393" mass="40789">MTTGAPARYDCEHRCSQTLLGGPVRCLLVTTAICALLGASAAPAQAAEQDRLNAYRVATGSVGAMVTTRDGDAVAGWGSGRTAVLTGVAPDEHTRFRVGSQTKMFVATVLLQLVDEGRLDLDAPIEQVLPGVVRGPGIDPNAITVRHLLEHRSGIPDYLGFVGGDYLQTAVLLLNPTWQITPPTPQRLVDEGTGKGAQFAPGQGGAYSNTGYTVLGMLVEKLTGQDLRTAIKERVLDRVGMPSTFLPAPGQKALPAPASHGYLSVGGMAFADVTGYEPTVWGAAGGLVSTGEDLTAFLNALFSGELVSPTLLAQMRDVAPGPGLPNYGLGLQRYSTDCGQVWGHSGQIAGYTTLTVGDGERAVSIAINNTPVVADSAAASQAQRDLVNHALCG</sequence>
<reference evidence="3 4" key="1">
    <citation type="journal article" date="2014" name="Genome Announc.">
        <title>Draft Genome Sequence of the Antitrypanosomally Active Sponge-Associated Bacterium Actinokineospora sp. Strain EG49.</title>
        <authorList>
            <person name="Harjes J."/>
            <person name="Ryu T."/>
            <person name="Abdelmohsen U.R."/>
            <person name="Moitinho-Silva L."/>
            <person name="Horn H."/>
            <person name="Ravasi T."/>
            <person name="Hentschel U."/>
        </authorList>
    </citation>
    <scope>NUCLEOTIDE SEQUENCE [LARGE SCALE GENOMIC DNA]</scope>
    <source>
        <strain evidence="3 4">EG49</strain>
    </source>
</reference>
<evidence type="ECO:0000259" key="2">
    <source>
        <dbReference type="Pfam" id="PF00144"/>
    </source>
</evidence>
<keyword evidence="3" id="KW-0378">Hydrolase</keyword>
<dbReference type="GO" id="GO:0009002">
    <property type="term" value="F:serine-type D-Ala-D-Ala carboxypeptidase activity"/>
    <property type="evidence" value="ECO:0007669"/>
    <property type="project" value="UniProtKB-EC"/>
</dbReference>
<dbReference type="Gene3D" id="3.40.710.10">
    <property type="entry name" value="DD-peptidase/beta-lactamase superfamily"/>
    <property type="match status" value="1"/>
</dbReference>
<proteinExistence type="predicted"/>
<evidence type="ECO:0000313" key="4">
    <source>
        <dbReference type="Proteomes" id="UP000019277"/>
    </source>
</evidence>
<evidence type="ECO:0000313" key="3">
    <source>
        <dbReference type="EMBL" id="EWC63717.1"/>
    </source>
</evidence>
<dbReference type="SUPFAM" id="SSF56601">
    <property type="entry name" value="beta-lactamase/transpeptidase-like"/>
    <property type="match status" value="1"/>
</dbReference>
<evidence type="ECO:0000256" key="1">
    <source>
        <dbReference type="SAM" id="SignalP"/>
    </source>
</evidence>
<feature type="chain" id="PRO_5004893931" evidence="1">
    <location>
        <begin position="47"/>
        <end position="393"/>
    </location>
</feature>
<dbReference type="PANTHER" id="PTHR46825:SF7">
    <property type="entry name" value="D-ALANYL-D-ALANINE CARBOXYPEPTIDASE"/>
    <property type="match status" value="1"/>
</dbReference>
<dbReference type="EC" id="3.4.16.4" evidence="3"/>
<dbReference type="InterPro" id="IPR050491">
    <property type="entry name" value="AmpC-like"/>
</dbReference>
<feature type="domain" description="Beta-lactamase-related" evidence="2">
    <location>
        <begin position="66"/>
        <end position="367"/>
    </location>
</feature>
<keyword evidence="3" id="KW-0121">Carboxypeptidase</keyword>
<organism evidence="3 4">
    <name type="scientific">Actinokineospora spheciospongiae</name>
    <dbReference type="NCBI Taxonomy" id="909613"/>
    <lineage>
        <taxon>Bacteria</taxon>
        <taxon>Bacillati</taxon>
        <taxon>Actinomycetota</taxon>
        <taxon>Actinomycetes</taxon>
        <taxon>Pseudonocardiales</taxon>
        <taxon>Pseudonocardiaceae</taxon>
        <taxon>Actinokineospora</taxon>
    </lineage>
</organism>
<dbReference type="EMBL" id="AYXG01000039">
    <property type="protein sequence ID" value="EWC63717.1"/>
    <property type="molecule type" value="Genomic_DNA"/>
</dbReference>
<dbReference type="InterPro" id="IPR001466">
    <property type="entry name" value="Beta-lactam-related"/>
</dbReference>
<keyword evidence="4" id="KW-1185">Reference proteome</keyword>
<accession>W7J3U6</accession>
<dbReference type="Proteomes" id="UP000019277">
    <property type="component" value="Unassembled WGS sequence"/>
</dbReference>
<dbReference type="Pfam" id="PF00144">
    <property type="entry name" value="Beta-lactamase"/>
    <property type="match status" value="1"/>
</dbReference>
<dbReference type="eggNOG" id="COG1680">
    <property type="taxonomic scope" value="Bacteria"/>
</dbReference>
<comment type="caution">
    <text evidence="3">The sequence shown here is derived from an EMBL/GenBank/DDBJ whole genome shotgun (WGS) entry which is preliminary data.</text>
</comment>
<keyword evidence="1" id="KW-0732">Signal</keyword>
<dbReference type="AlphaFoldDB" id="W7J3U6"/>
<feature type="signal peptide" evidence="1">
    <location>
        <begin position="1"/>
        <end position="46"/>
    </location>
</feature>
<gene>
    <name evidence="3" type="ORF">UO65_1014</name>
</gene>
<dbReference type="PANTHER" id="PTHR46825">
    <property type="entry name" value="D-ALANYL-D-ALANINE-CARBOXYPEPTIDASE/ENDOPEPTIDASE AMPH"/>
    <property type="match status" value="1"/>
</dbReference>
<name>W7J3U6_9PSEU</name>